<dbReference type="PROSITE" id="PS50835">
    <property type="entry name" value="IG_LIKE"/>
    <property type="match status" value="4"/>
</dbReference>
<keyword evidence="8" id="KW-0393">Immunoglobulin domain</keyword>
<evidence type="ECO:0000256" key="2">
    <source>
        <dbReference type="ARBA" id="ARBA00022692"/>
    </source>
</evidence>
<keyword evidence="7" id="KW-1015">Disulfide bond</keyword>
<dbReference type="InterPro" id="IPR003961">
    <property type="entry name" value="FN3_dom"/>
</dbReference>
<sequence length="767" mass="84521">MATGQDKRKKDRDGPVRPHTKPTHRHTLSVIIICSSFNRLSPHFPHFLPSPLAVLRDEFRLEPQNTRIAQGDTALLECAAPRGIPEPTVTWKKGGQKLDLEGSKRVRIVDGGNLAIQDARQTDEGQYQCIAKNPVGVRESSLATLKVHVKPYIIRGPHDQTVLEGASVTFPCRVGGDPMPDVLWLRTASGGNMPLDRVSVLEDRSLRLERVTIADEGEYSCEADNIVGAITAMGTLTVYAPPKFIQRPASKSVELGADTSFECRATGNPKPTIFWTIKNNSTLIFPGAPPLDRFHSLNTEEGHSILTLTRFQRTDKDLVILCNAMNEVASITSRVQLSLDSQEDRPPPIIISGPVNQTLPIKSLATLQCKAIGLPSPTISWYRDGIPVQPSSKLNITTSGDLIISDLDRQQDQGLYTCVASSRAGKSTWSGFLRIELPTNPNIKFYRAPEQNKCPTAPGQPKVLNATVSALTIVWPTSDKAGASSFLGYSVEMYCTNQSKTWIPNDVVELLEVNASDSTTARLSWDIDSGQYIEGFYLYARELHSTEYKMVTLLNKGQGLSSCTVPGLAKASTYEFFLVPFYKSIVGKPSNSRRVRTLEDVPEAPPYGMEAIQFNRTSVFLKWLPPQPNRTRNGILTSYNVVVKGLDVHNTTRIFKNMTIDAATPTLLLANLTTGVTYYIAVAAATRVGVGPFSKPAVLRIDARTQSLDTGYTRYPISRDIADDFLTQTWFIVLLGSIIAIIVFLLGALVLFKRYQFIKQTSLGSLH</sequence>
<evidence type="ECO:0000256" key="6">
    <source>
        <dbReference type="ARBA" id="ARBA00023136"/>
    </source>
</evidence>
<dbReference type="GO" id="GO:0016020">
    <property type="term" value="C:membrane"/>
    <property type="evidence" value="ECO:0007669"/>
    <property type="project" value="UniProtKB-SubCell"/>
</dbReference>
<keyword evidence="3" id="KW-0732">Signal</keyword>
<evidence type="ECO:0000256" key="7">
    <source>
        <dbReference type="ARBA" id="ARBA00023157"/>
    </source>
</evidence>
<dbReference type="GO" id="GO:0007399">
    <property type="term" value="P:nervous system development"/>
    <property type="evidence" value="ECO:0007669"/>
    <property type="project" value="UniProtKB-ARBA"/>
</dbReference>
<dbReference type="FunFam" id="2.60.40.10:FF:001167">
    <property type="entry name" value="Roundabout 2, isoform B"/>
    <property type="match status" value="1"/>
</dbReference>
<dbReference type="FunFam" id="2.60.40.10:FF:000032">
    <property type="entry name" value="palladin isoform X1"/>
    <property type="match status" value="1"/>
</dbReference>
<dbReference type="Gene3D" id="2.60.40.10">
    <property type="entry name" value="Immunoglobulins"/>
    <property type="match status" value="6"/>
</dbReference>
<feature type="transmembrane region" description="Helical" evidence="10">
    <location>
        <begin position="730"/>
        <end position="752"/>
    </location>
</feature>
<dbReference type="FunFam" id="2.60.40.10:FF:001603">
    <property type="entry name" value="Roundabout 2"/>
    <property type="match status" value="1"/>
</dbReference>
<evidence type="ECO:0000256" key="5">
    <source>
        <dbReference type="ARBA" id="ARBA00022989"/>
    </source>
</evidence>
<evidence type="ECO:0000256" key="8">
    <source>
        <dbReference type="ARBA" id="ARBA00023319"/>
    </source>
</evidence>
<dbReference type="InterPro" id="IPR036179">
    <property type="entry name" value="Ig-like_dom_sf"/>
</dbReference>
<name>A0A6P4DXS0_DRORH</name>
<evidence type="ECO:0000259" key="11">
    <source>
        <dbReference type="PROSITE" id="PS50835"/>
    </source>
</evidence>
<keyword evidence="5 10" id="KW-1133">Transmembrane helix</keyword>
<feature type="domain" description="Fibronectin type-III" evidence="12">
    <location>
        <begin position="507"/>
        <end position="600"/>
    </location>
</feature>
<dbReference type="SUPFAM" id="SSF48726">
    <property type="entry name" value="Immunoglobulin"/>
    <property type="match status" value="4"/>
</dbReference>
<dbReference type="FunFam" id="2.60.40.10:FF:002070">
    <property type="entry name" value="roundabout homolog 2"/>
    <property type="match status" value="1"/>
</dbReference>
<dbReference type="GO" id="GO:0030154">
    <property type="term" value="P:cell differentiation"/>
    <property type="evidence" value="ECO:0007669"/>
    <property type="project" value="UniProtKB-ARBA"/>
</dbReference>
<dbReference type="SMART" id="SM00408">
    <property type="entry name" value="IGc2"/>
    <property type="match status" value="4"/>
</dbReference>
<feature type="non-terminal residue" evidence="13">
    <location>
        <position position="767"/>
    </location>
</feature>
<dbReference type="CDD" id="cd00063">
    <property type="entry name" value="FN3"/>
    <property type="match status" value="2"/>
</dbReference>
<dbReference type="AlphaFoldDB" id="A0A6P4DXS0"/>
<dbReference type="FunFam" id="2.60.40.10:FF:000948">
    <property type="entry name" value="Roundabout 1"/>
    <property type="match status" value="1"/>
</dbReference>
<gene>
    <name evidence="13" type="primary">LOC108038105</name>
</gene>
<dbReference type="RefSeq" id="XP_016970312.1">
    <property type="nucleotide sequence ID" value="XM_017114823.1"/>
</dbReference>
<dbReference type="SUPFAM" id="SSF49265">
    <property type="entry name" value="Fibronectin type III"/>
    <property type="match status" value="1"/>
</dbReference>
<dbReference type="InterPro" id="IPR051170">
    <property type="entry name" value="Neural/epithelial_adhesion"/>
</dbReference>
<dbReference type="InterPro" id="IPR003599">
    <property type="entry name" value="Ig_sub"/>
</dbReference>
<comment type="subcellular location">
    <subcellularLocation>
        <location evidence="1">Membrane</location>
        <topology evidence="1">Single-pass membrane protein</topology>
    </subcellularLocation>
</comment>
<dbReference type="Pfam" id="PF13927">
    <property type="entry name" value="Ig_3"/>
    <property type="match status" value="1"/>
</dbReference>
<dbReference type="InterPro" id="IPR003598">
    <property type="entry name" value="Ig_sub2"/>
</dbReference>
<dbReference type="InterPro" id="IPR036116">
    <property type="entry name" value="FN3_sf"/>
</dbReference>
<dbReference type="InterPro" id="IPR013783">
    <property type="entry name" value="Ig-like_fold"/>
</dbReference>
<feature type="domain" description="Ig-like" evidence="11">
    <location>
        <begin position="347"/>
        <end position="430"/>
    </location>
</feature>
<organism evidence="13">
    <name type="scientific">Drosophila rhopaloa</name>
    <name type="common">Fruit fly</name>
    <dbReference type="NCBI Taxonomy" id="1041015"/>
    <lineage>
        <taxon>Eukaryota</taxon>
        <taxon>Metazoa</taxon>
        <taxon>Ecdysozoa</taxon>
        <taxon>Arthropoda</taxon>
        <taxon>Hexapoda</taxon>
        <taxon>Insecta</taxon>
        <taxon>Pterygota</taxon>
        <taxon>Neoptera</taxon>
        <taxon>Endopterygota</taxon>
        <taxon>Diptera</taxon>
        <taxon>Brachycera</taxon>
        <taxon>Muscomorpha</taxon>
        <taxon>Ephydroidea</taxon>
        <taxon>Drosophilidae</taxon>
        <taxon>Drosophila</taxon>
        <taxon>Sophophora</taxon>
    </lineage>
</organism>
<dbReference type="InterPro" id="IPR007110">
    <property type="entry name" value="Ig-like_dom"/>
</dbReference>
<dbReference type="SMART" id="SM00060">
    <property type="entry name" value="FN3"/>
    <property type="match status" value="2"/>
</dbReference>
<feature type="domain" description="Ig-like" evidence="11">
    <location>
        <begin position="242"/>
        <end position="338"/>
    </location>
</feature>
<feature type="compositionally biased region" description="Basic and acidic residues" evidence="9">
    <location>
        <begin position="1"/>
        <end position="16"/>
    </location>
</feature>
<dbReference type="SMART" id="SM00409">
    <property type="entry name" value="IG"/>
    <property type="match status" value="4"/>
</dbReference>
<reference evidence="13" key="1">
    <citation type="submission" date="2025-08" db="UniProtKB">
        <authorList>
            <consortium name="RefSeq"/>
        </authorList>
    </citation>
    <scope>IDENTIFICATION</scope>
</reference>
<feature type="domain" description="Fibronectin type-III" evidence="12">
    <location>
        <begin position="605"/>
        <end position="704"/>
    </location>
</feature>
<dbReference type="OrthoDB" id="428111at2759"/>
<evidence type="ECO:0000256" key="3">
    <source>
        <dbReference type="ARBA" id="ARBA00022729"/>
    </source>
</evidence>
<dbReference type="Pfam" id="PF07679">
    <property type="entry name" value="I-set"/>
    <property type="match status" value="3"/>
</dbReference>
<dbReference type="InterPro" id="IPR013098">
    <property type="entry name" value="Ig_I-set"/>
</dbReference>
<evidence type="ECO:0000256" key="10">
    <source>
        <dbReference type="SAM" id="Phobius"/>
    </source>
</evidence>
<feature type="region of interest" description="Disordered" evidence="9">
    <location>
        <begin position="1"/>
        <end position="24"/>
    </location>
</feature>
<dbReference type="PANTHER" id="PTHR12231">
    <property type="entry name" value="CTX-RELATED TYPE I TRANSMEMBRANE PROTEIN"/>
    <property type="match status" value="1"/>
</dbReference>
<dbReference type="FunFam" id="2.60.40.10:FF:000008">
    <property type="entry name" value="roundabout homolog 2 isoform X2"/>
    <property type="match status" value="1"/>
</dbReference>
<dbReference type="PROSITE" id="PS50853">
    <property type="entry name" value="FN3"/>
    <property type="match status" value="2"/>
</dbReference>
<dbReference type="GO" id="GO:0009653">
    <property type="term" value="P:anatomical structure morphogenesis"/>
    <property type="evidence" value="ECO:0007669"/>
    <property type="project" value="UniProtKB-ARBA"/>
</dbReference>
<evidence type="ECO:0000256" key="9">
    <source>
        <dbReference type="SAM" id="MobiDB-lite"/>
    </source>
</evidence>
<accession>A0A6P4DXS0</accession>
<feature type="domain" description="Ig-like" evidence="11">
    <location>
        <begin position="45"/>
        <end position="143"/>
    </location>
</feature>
<keyword evidence="4" id="KW-0677">Repeat</keyword>
<proteinExistence type="predicted"/>
<evidence type="ECO:0000256" key="4">
    <source>
        <dbReference type="ARBA" id="ARBA00022737"/>
    </source>
</evidence>
<keyword evidence="6 10" id="KW-0472">Membrane</keyword>
<dbReference type="PANTHER" id="PTHR12231:SF246">
    <property type="entry name" value="ROUNDABOUT 1, ISOFORM A-RELATED"/>
    <property type="match status" value="1"/>
</dbReference>
<feature type="domain" description="Ig-like" evidence="11">
    <location>
        <begin position="151"/>
        <end position="237"/>
    </location>
</feature>
<protein>
    <submittedName>
        <fullName evidence="13">Protein sax-3-like</fullName>
    </submittedName>
</protein>
<evidence type="ECO:0000259" key="12">
    <source>
        <dbReference type="PROSITE" id="PS50853"/>
    </source>
</evidence>
<evidence type="ECO:0000256" key="1">
    <source>
        <dbReference type="ARBA" id="ARBA00004167"/>
    </source>
</evidence>
<keyword evidence="2 10" id="KW-0812">Transmembrane</keyword>
<dbReference type="Pfam" id="PF00041">
    <property type="entry name" value="fn3"/>
    <property type="match status" value="1"/>
</dbReference>
<evidence type="ECO:0000313" key="13">
    <source>
        <dbReference type="RefSeq" id="XP_016970312.1"/>
    </source>
</evidence>